<evidence type="ECO:0000256" key="3">
    <source>
        <dbReference type="ARBA" id="ARBA00022692"/>
    </source>
</evidence>
<feature type="transmembrane region" description="Helical" evidence="6">
    <location>
        <begin position="71"/>
        <end position="91"/>
    </location>
</feature>
<keyword evidence="2" id="KW-1003">Cell membrane</keyword>
<feature type="domain" description="EamA" evidence="7">
    <location>
        <begin position="9"/>
        <end position="139"/>
    </location>
</feature>
<evidence type="ECO:0000256" key="5">
    <source>
        <dbReference type="ARBA" id="ARBA00023136"/>
    </source>
</evidence>
<dbReference type="InterPro" id="IPR000620">
    <property type="entry name" value="EamA_dom"/>
</dbReference>
<evidence type="ECO:0000313" key="9">
    <source>
        <dbReference type="Proteomes" id="UP000199675"/>
    </source>
</evidence>
<evidence type="ECO:0000256" key="2">
    <source>
        <dbReference type="ARBA" id="ARBA00022475"/>
    </source>
</evidence>
<dbReference type="OrthoDB" id="8370318at2"/>
<dbReference type="Proteomes" id="UP000199675">
    <property type="component" value="Unassembled WGS sequence"/>
</dbReference>
<dbReference type="InterPro" id="IPR037185">
    <property type="entry name" value="EmrE-like"/>
</dbReference>
<dbReference type="Pfam" id="PF00892">
    <property type="entry name" value="EamA"/>
    <property type="match status" value="2"/>
</dbReference>
<name>A0A1H2UUU5_9GAMM</name>
<dbReference type="PANTHER" id="PTHR42920">
    <property type="entry name" value="OS03G0707200 PROTEIN-RELATED"/>
    <property type="match status" value="1"/>
</dbReference>
<keyword evidence="5 6" id="KW-0472">Membrane</keyword>
<comment type="subcellular location">
    <subcellularLocation>
        <location evidence="1">Cell membrane</location>
        <topology evidence="1">Multi-pass membrane protein</topology>
    </subcellularLocation>
</comment>
<feature type="transmembrane region" description="Helical" evidence="6">
    <location>
        <begin position="283"/>
        <end position="301"/>
    </location>
</feature>
<dbReference type="PANTHER" id="PTHR42920:SF5">
    <property type="entry name" value="EAMA DOMAIN-CONTAINING PROTEIN"/>
    <property type="match status" value="1"/>
</dbReference>
<protein>
    <submittedName>
        <fullName evidence="8">EamA-like transporter family protein</fullName>
    </submittedName>
</protein>
<evidence type="ECO:0000313" key="8">
    <source>
        <dbReference type="EMBL" id="SDW59354.1"/>
    </source>
</evidence>
<feature type="transmembrane region" description="Helical" evidence="6">
    <location>
        <begin position="189"/>
        <end position="213"/>
    </location>
</feature>
<dbReference type="AlphaFoldDB" id="A0A1H2UUU5"/>
<dbReference type="InterPro" id="IPR051258">
    <property type="entry name" value="Diverse_Substrate_Transporter"/>
</dbReference>
<feature type="domain" description="EamA" evidence="7">
    <location>
        <begin position="186"/>
        <end position="298"/>
    </location>
</feature>
<feature type="transmembrane region" description="Helical" evidence="6">
    <location>
        <begin position="150"/>
        <end position="168"/>
    </location>
</feature>
<reference evidence="8 9" key="1">
    <citation type="submission" date="2016-10" db="EMBL/GenBank/DDBJ databases">
        <authorList>
            <person name="de Groot N.N."/>
        </authorList>
    </citation>
    <scope>NUCLEOTIDE SEQUENCE [LARGE SCALE GENOMIC DNA]</scope>
    <source>
        <strain evidence="8 9">CGMCC 1.7059</strain>
    </source>
</reference>
<evidence type="ECO:0000256" key="6">
    <source>
        <dbReference type="SAM" id="Phobius"/>
    </source>
</evidence>
<evidence type="ECO:0000259" key="7">
    <source>
        <dbReference type="Pfam" id="PF00892"/>
    </source>
</evidence>
<dbReference type="EMBL" id="FNNE01000003">
    <property type="protein sequence ID" value="SDW59354.1"/>
    <property type="molecule type" value="Genomic_DNA"/>
</dbReference>
<feature type="transmembrane region" description="Helical" evidence="6">
    <location>
        <begin position="225"/>
        <end position="245"/>
    </location>
</feature>
<feature type="transmembrane region" description="Helical" evidence="6">
    <location>
        <begin position="122"/>
        <end position="144"/>
    </location>
</feature>
<evidence type="ECO:0000256" key="1">
    <source>
        <dbReference type="ARBA" id="ARBA00004651"/>
    </source>
</evidence>
<proteinExistence type="predicted"/>
<dbReference type="STRING" id="488533.SAMN04487960_103219"/>
<keyword evidence="3 6" id="KW-0812">Transmembrane</keyword>
<organism evidence="8 9">
    <name type="scientific">Marinobacter mobilis</name>
    <dbReference type="NCBI Taxonomy" id="488533"/>
    <lineage>
        <taxon>Bacteria</taxon>
        <taxon>Pseudomonadati</taxon>
        <taxon>Pseudomonadota</taxon>
        <taxon>Gammaproteobacteria</taxon>
        <taxon>Pseudomonadales</taxon>
        <taxon>Marinobacteraceae</taxon>
        <taxon>Marinobacter</taxon>
    </lineage>
</organism>
<sequence length="316" mass="34313">MAVSDTHKSDLLLVGVTLLAAISWMFSKEAVLLMPPLLFMALRFLIAGAILAFAATSSLRRLNRAQIRRGINVGIVFGIAMSCWIMGLFYGNHLGEGAFLTSLGVVLVPIVDRLVFRQHQPLSTWMAIPIAVGGLACLSLENGFRIEAGQIFFVLAACIFALFFLMNTRAANTRSERQPDGTHKTISPIPALPLSAISLLTVGTFALIESFALEPWQATVNNASWILGGWILASAIIGTAGRFFLQTYAQSLSSHSHGVVIMVLEPVWVAIFAAGWFGETMTTTQLAGCALIFAALLVNRWHTLGRALKKWLVKRA</sequence>
<evidence type="ECO:0000256" key="4">
    <source>
        <dbReference type="ARBA" id="ARBA00022989"/>
    </source>
</evidence>
<keyword evidence="9" id="KW-1185">Reference proteome</keyword>
<feature type="transmembrane region" description="Helical" evidence="6">
    <location>
        <begin position="37"/>
        <end position="59"/>
    </location>
</feature>
<keyword evidence="4 6" id="KW-1133">Transmembrane helix</keyword>
<dbReference type="SUPFAM" id="SSF103481">
    <property type="entry name" value="Multidrug resistance efflux transporter EmrE"/>
    <property type="match status" value="2"/>
</dbReference>
<dbReference type="GO" id="GO:0005886">
    <property type="term" value="C:plasma membrane"/>
    <property type="evidence" value="ECO:0007669"/>
    <property type="project" value="UniProtKB-SubCell"/>
</dbReference>
<gene>
    <name evidence="8" type="ORF">SAMN04487960_103219</name>
</gene>
<feature type="transmembrane region" description="Helical" evidence="6">
    <location>
        <begin position="257"/>
        <end position="277"/>
    </location>
</feature>
<dbReference type="RefSeq" id="WP_091812046.1">
    <property type="nucleotide sequence ID" value="NZ_FNNE01000003.1"/>
</dbReference>
<accession>A0A1H2UUU5</accession>
<feature type="transmembrane region" description="Helical" evidence="6">
    <location>
        <begin position="97"/>
        <end position="115"/>
    </location>
</feature>